<dbReference type="PANTHER" id="PTHR21021:SF15">
    <property type="entry name" value="FREE METHIONINE-R-SULFOXIDE REDUCTASE"/>
    <property type="match status" value="1"/>
</dbReference>
<keyword evidence="4" id="KW-1185">Reference proteome</keyword>
<protein>
    <submittedName>
        <fullName evidence="3">GAF domain-containing protein</fullName>
    </submittedName>
</protein>
<dbReference type="InterPro" id="IPR029016">
    <property type="entry name" value="GAF-like_dom_sf"/>
</dbReference>
<organism evidence="3 4">
    <name type="scientific">Caulobacter ginsengisoli</name>
    <dbReference type="NCBI Taxonomy" id="400775"/>
    <lineage>
        <taxon>Bacteria</taxon>
        <taxon>Pseudomonadati</taxon>
        <taxon>Pseudomonadota</taxon>
        <taxon>Alphaproteobacteria</taxon>
        <taxon>Caulobacterales</taxon>
        <taxon>Caulobacteraceae</taxon>
        <taxon>Caulobacter</taxon>
    </lineage>
</organism>
<gene>
    <name evidence="3" type="ORF">QO010_003507</name>
</gene>
<dbReference type="PANTHER" id="PTHR21021">
    <property type="entry name" value="GAF/PUTATIVE CYTOSKELETAL PROTEIN"/>
    <property type="match status" value="1"/>
</dbReference>
<dbReference type="Gene3D" id="3.30.450.40">
    <property type="match status" value="1"/>
</dbReference>
<evidence type="ECO:0000313" key="3">
    <source>
        <dbReference type="EMBL" id="MDQ0465715.1"/>
    </source>
</evidence>
<reference evidence="3 4" key="1">
    <citation type="submission" date="2023-07" db="EMBL/GenBank/DDBJ databases">
        <title>Genomic Encyclopedia of Type Strains, Phase IV (KMG-IV): sequencing the most valuable type-strain genomes for metagenomic binning, comparative biology and taxonomic classification.</title>
        <authorList>
            <person name="Goeker M."/>
        </authorList>
    </citation>
    <scope>NUCLEOTIDE SEQUENCE [LARGE SCALE GENOMIC DNA]</scope>
    <source>
        <strain evidence="3 4">DSM 18695</strain>
    </source>
</reference>
<dbReference type="SUPFAM" id="SSF55781">
    <property type="entry name" value="GAF domain-like"/>
    <property type="match status" value="1"/>
</dbReference>
<feature type="domain" description="GAF" evidence="2">
    <location>
        <begin position="71"/>
        <end position="175"/>
    </location>
</feature>
<dbReference type="InterPro" id="IPR000614">
    <property type="entry name" value="FRMsr_CS"/>
</dbReference>
<sequence length="178" mass="19111">MGLPRAADRAYIRAMAEAFNDKTLSADRVTRYAELLEEIAAVLDGEPNLTARMATVASMLAASFDDYFWTGFYVVDPDRDRELVVGPYQGTLGCLRIAFGRGVCGAAAETGQTQLVPDVHAFPGHIACDGRSQSEVVVPVFDKAGALIAVLDVDSDRLAAFDETDAAWLEKIAALLVP</sequence>
<comment type="similarity">
    <text evidence="1">Belongs to the free Met sulfoxide reductase family.</text>
</comment>
<dbReference type="PROSITE" id="PS01320">
    <property type="entry name" value="UPF0067"/>
    <property type="match status" value="1"/>
</dbReference>
<dbReference type="EMBL" id="JAUSVS010000008">
    <property type="protein sequence ID" value="MDQ0465715.1"/>
    <property type="molecule type" value="Genomic_DNA"/>
</dbReference>
<dbReference type="InterPro" id="IPR003018">
    <property type="entry name" value="GAF"/>
</dbReference>
<dbReference type="Proteomes" id="UP001228905">
    <property type="component" value="Unassembled WGS sequence"/>
</dbReference>
<accession>A0ABU0IUM4</accession>
<comment type="caution">
    <text evidence="3">The sequence shown here is derived from an EMBL/GenBank/DDBJ whole genome shotgun (WGS) entry which is preliminary data.</text>
</comment>
<dbReference type="Pfam" id="PF13185">
    <property type="entry name" value="GAF_2"/>
    <property type="match status" value="1"/>
</dbReference>
<evidence type="ECO:0000313" key="4">
    <source>
        <dbReference type="Proteomes" id="UP001228905"/>
    </source>
</evidence>
<name>A0ABU0IUM4_9CAUL</name>
<evidence type="ECO:0000259" key="2">
    <source>
        <dbReference type="Pfam" id="PF13185"/>
    </source>
</evidence>
<evidence type="ECO:0000256" key="1">
    <source>
        <dbReference type="ARBA" id="ARBA00038454"/>
    </source>
</evidence>
<dbReference type="InterPro" id="IPR051330">
    <property type="entry name" value="Phosphatase_reg/MetRdx"/>
</dbReference>
<proteinExistence type="inferred from homology"/>